<dbReference type="Pfam" id="PF20391">
    <property type="entry name" value="DUF6686"/>
    <property type="match status" value="1"/>
</dbReference>
<gene>
    <name evidence="1" type="ORF">C8P68_102280</name>
</gene>
<dbReference type="InterPro" id="IPR046508">
    <property type="entry name" value="DUF6686"/>
</dbReference>
<organism evidence="1 2">
    <name type="scientific">Mucilaginibacter yixingensis</name>
    <dbReference type="NCBI Taxonomy" id="1295612"/>
    <lineage>
        <taxon>Bacteria</taxon>
        <taxon>Pseudomonadati</taxon>
        <taxon>Bacteroidota</taxon>
        <taxon>Sphingobacteriia</taxon>
        <taxon>Sphingobacteriales</taxon>
        <taxon>Sphingobacteriaceae</taxon>
        <taxon>Mucilaginibacter</taxon>
    </lineage>
</organism>
<sequence>MCETRVLATHGTALISQCAECKVVYIWQNNLLFTFNMSRFNAFKKFVYDLEFDERSLPFPDGADRAVLRSPEDSISFAFTREEWMDFKWALDDASCMMEVYKIL</sequence>
<dbReference type="Proteomes" id="UP000244168">
    <property type="component" value="Unassembled WGS sequence"/>
</dbReference>
<keyword evidence="2" id="KW-1185">Reference proteome</keyword>
<comment type="caution">
    <text evidence="1">The sequence shown here is derived from an EMBL/GenBank/DDBJ whole genome shotgun (WGS) entry which is preliminary data.</text>
</comment>
<evidence type="ECO:0000313" key="1">
    <source>
        <dbReference type="EMBL" id="PTQ99456.1"/>
    </source>
</evidence>
<accession>A0A2T5JCG8</accession>
<dbReference type="OrthoDB" id="981414at2"/>
<evidence type="ECO:0000313" key="2">
    <source>
        <dbReference type="Proteomes" id="UP000244168"/>
    </source>
</evidence>
<protein>
    <submittedName>
        <fullName evidence="1">Uncharacterized protein</fullName>
    </submittedName>
</protein>
<proteinExistence type="predicted"/>
<dbReference type="AlphaFoldDB" id="A0A2T5JCG8"/>
<dbReference type="RefSeq" id="WP_107827383.1">
    <property type="nucleotide sequence ID" value="NZ_CP160205.1"/>
</dbReference>
<reference evidence="1 2" key="1">
    <citation type="submission" date="2018-04" db="EMBL/GenBank/DDBJ databases">
        <title>Genomic Encyclopedia of Archaeal and Bacterial Type Strains, Phase II (KMG-II): from individual species to whole genera.</title>
        <authorList>
            <person name="Goeker M."/>
        </authorList>
    </citation>
    <scope>NUCLEOTIDE SEQUENCE [LARGE SCALE GENOMIC DNA]</scope>
    <source>
        <strain evidence="1 2">DSM 26809</strain>
    </source>
</reference>
<name>A0A2T5JCG8_9SPHI</name>
<dbReference type="EMBL" id="QAOQ01000002">
    <property type="protein sequence ID" value="PTQ99456.1"/>
    <property type="molecule type" value="Genomic_DNA"/>
</dbReference>